<proteinExistence type="predicted"/>
<dbReference type="GO" id="GO:0003700">
    <property type="term" value="F:DNA-binding transcription factor activity"/>
    <property type="evidence" value="ECO:0007669"/>
    <property type="project" value="TreeGrafter"/>
</dbReference>
<dbReference type="AlphaFoldDB" id="A0A1L5NS39"/>
<feature type="domain" description="IclR-ED" evidence="5">
    <location>
        <begin position="81"/>
        <end position="266"/>
    </location>
</feature>
<dbReference type="PANTHER" id="PTHR30136:SF35">
    <property type="entry name" value="HTH-TYPE TRANSCRIPTIONAL REGULATOR RV1719"/>
    <property type="match status" value="1"/>
</dbReference>
<dbReference type="InterPro" id="IPR036390">
    <property type="entry name" value="WH_DNA-bd_sf"/>
</dbReference>
<dbReference type="Pfam" id="PF09339">
    <property type="entry name" value="HTH_IclR"/>
    <property type="match status" value="1"/>
</dbReference>
<dbReference type="Proteomes" id="UP000184749">
    <property type="component" value="Plasmid pRgalIE4872d"/>
</dbReference>
<evidence type="ECO:0000313" key="6">
    <source>
        <dbReference type="EMBL" id="APO70704.1"/>
    </source>
</evidence>
<evidence type="ECO:0000256" key="3">
    <source>
        <dbReference type="ARBA" id="ARBA00023163"/>
    </source>
</evidence>
<dbReference type="InterPro" id="IPR005471">
    <property type="entry name" value="Tscrpt_reg_IclR_N"/>
</dbReference>
<evidence type="ECO:0000313" key="7">
    <source>
        <dbReference type="Proteomes" id="UP000184749"/>
    </source>
</evidence>
<sequence>MSMKTSGGAEASVRTNGIVKSVARTLETLELFDEVRRPVNIVEVAERLGYPQSSTAALLKSMAAMGFLQYDKLKRTFFPTDRLPLAGSWMSPLLYGGSRIMHLVDKVAERSGRIVVVGSRSGDEVIYCHVSNPSKSIGLEAGTRRPLARSVVGHVLLSTMTNDEVARAFRRINAYRPEGEDPVDVKSLIATLEQIRKDGYFAMSDLLVEGVGLVAVLMPAECTERPLCLAIGAPSHVIAQKKSEFVEILREEIDHQFGEYRRQIVAQRAFEKPVRRAKIRAAGMN</sequence>
<dbReference type="InterPro" id="IPR036388">
    <property type="entry name" value="WH-like_DNA-bd_sf"/>
</dbReference>
<evidence type="ECO:0000259" key="4">
    <source>
        <dbReference type="PROSITE" id="PS51077"/>
    </source>
</evidence>
<evidence type="ECO:0000256" key="1">
    <source>
        <dbReference type="ARBA" id="ARBA00023015"/>
    </source>
</evidence>
<dbReference type="SUPFAM" id="SSF55781">
    <property type="entry name" value="GAF domain-like"/>
    <property type="match status" value="1"/>
</dbReference>
<keyword evidence="6" id="KW-0614">Plasmid</keyword>
<dbReference type="GO" id="GO:0045892">
    <property type="term" value="P:negative regulation of DNA-templated transcription"/>
    <property type="evidence" value="ECO:0007669"/>
    <property type="project" value="TreeGrafter"/>
</dbReference>
<evidence type="ECO:0000256" key="2">
    <source>
        <dbReference type="ARBA" id="ARBA00023125"/>
    </source>
</evidence>
<evidence type="ECO:0000259" key="5">
    <source>
        <dbReference type="PROSITE" id="PS51078"/>
    </source>
</evidence>
<dbReference type="InterPro" id="IPR050707">
    <property type="entry name" value="HTH_MetabolicPath_Reg"/>
</dbReference>
<keyword evidence="2" id="KW-0238">DNA-binding</keyword>
<organism evidence="6 7">
    <name type="scientific">Rhizobium gallicum</name>
    <dbReference type="NCBI Taxonomy" id="56730"/>
    <lineage>
        <taxon>Bacteria</taxon>
        <taxon>Pseudomonadati</taxon>
        <taxon>Pseudomonadota</taxon>
        <taxon>Alphaproteobacteria</taxon>
        <taxon>Hyphomicrobiales</taxon>
        <taxon>Rhizobiaceae</taxon>
        <taxon>Rhizobium/Agrobacterium group</taxon>
        <taxon>Rhizobium</taxon>
    </lineage>
</organism>
<dbReference type="EMBL" id="CP017105">
    <property type="protein sequence ID" value="APO70704.1"/>
    <property type="molecule type" value="Genomic_DNA"/>
</dbReference>
<accession>A0A1L5NS39</accession>
<dbReference type="InterPro" id="IPR014757">
    <property type="entry name" value="Tscrpt_reg_IclR_C"/>
</dbReference>
<dbReference type="PANTHER" id="PTHR30136">
    <property type="entry name" value="HELIX-TURN-HELIX TRANSCRIPTIONAL REGULATOR, ICLR FAMILY"/>
    <property type="match status" value="1"/>
</dbReference>
<protein>
    <submittedName>
        <fullName evidence="6">IclR family transcriptional regulator protein</fullName>
    </submittedName>
</protein>
<keyword evidence="1" id="KW-0805">Transcription regulation</keyword>
<keyword evidence="3" id="KW-0804">Transcription</keyword>
<dbReference type="InterPro" id="IPR029016">
    <property type="entry name" value="GAF-like_dom_sf"/>
</dbReference>
<dbReference type="RefSeq" id="WP_167377975.1">
    <property type="nucleotide sequence ID" value="NZ_CP017105.1"/>
</dbReference>
<geneLocation type="plasmid" evidence="7">
    <name>prgalie4872d</name>
</geneLocation>
<reference evidence="6 7" key="1">
    <citation type="submission" date="2016-09" db="EMBL/GenBank/DDBJ databases">
        <title>The complete genome sequences of Rhizobium gallicum, symbiovars gallicum and phaseoli, symbionts associated to common bean (Phaseolus vulgaris).</title>
        <authorList>
            <person name="Bustos P."/>
            <person name="Santamaria R.I."/>
            <person name="Perez-Carrascal O.M."/>
            <person name="Juarez S."/>
            <person name="Lozano L."/>
            <person name="Martinez-Flores I."/>
            <person name="Martinez-Romero E."/>
            <person name="Cevallos M."/>
            <person name="Romero D."/>
            <person name="Davila G."/>
            <person name="Gonzalez V."/>
        </authorList>
    </citation>
    <scope>NUCLEOTIDE SEQUENCE [LARGE SCALE GENOMIC DNA]</scope>
    <source>
        <strain evidence="6 7">IE4872</strain>
        <plasmid evidence="7">prgalie4872d</plasmid>
    </source>
</reference>
<dbReference type="SUPFAM" id="SSF46785">
    <property type="entry name" value="Winged helix' DNA-binding domain"/>
    <property type="match status" value="1"/>
</dbReference>
<dbReference type="Gene3D" id="1.10.10.10">
    <property type="entry name" value="Winged helix-like DNA-binding domain superfamily/Winged helix DNA-binding domain"/>
    <property type="match status" value="1"/>
</dbReference>
<name>A0A1L5NS39_9HYPH</name>
<dbReference type="PROSITE" id="PS51078">
    <property type="entry name" value="ICLR_ED"/>
    <property type="match status" value="1"/>
</dbReference>
<feature type="domain" description="HTH iclR-type" evidence="4">
    <location>
        <begin position="19"/>
        <end position="81"/>
    </location>
</feature>
<gene>
    <name evidence="6" type="ORF">IE4872_PD00163</name>
</gene>
<dbReference type="PROSITE" id="PS51077">
    <property type="entry name" value="HTH_ICLR"/>
    <property type="match status" value="1"/>
</dbReference>
<dbReference type="Pfam" id="PF01614">
    <property type="entry name" value="IclR_C"/>
    <property type="match status" value="1"/>
</dbReference>
<dbReference type="GO" id="GO:0003677">
    <property type="term" value="F:DNA binding"/>
    <property type="evidence" value="ECO:0007669"/>
    <property type="project" value="UniProtKB-KW"/>
</dbReference>
<dbReference type="Gene3D" id="3.30.450.40">
    <property type="match status" value="1"/>
</dbReference>